<dbReference type="InterPro" id="IPR007822">
    <property type="entry name" value="LANC-like"/>
</dbReference>
<dbReference type="SUPFAM" id="SSF158745">
    <property type="entry name" value="LanC-like"/>
    <property type="match status" value="1"/>
</dbReference>
<dbReference type="GO" id="GO:0046872">
    <property type="term" value="F:metal ion binding"/>
    <property type="evidence" value="ECO:0007669"/>
    <property type="project" value="UniProtKB-KW"/>
</dbReference>
<comment type="caution">
    <text evidence="2">The sequence shown here is derived from an EMBL/GenBank/DDBJ whole genome shotgun (WGS) entry which is preliminary data.</text>
</comment>
<dbReference type="Pfam" id="PF05147">
    <property type="entry name" value="LANC_like"/>
    <property type="match status" value="1"/>
</dbReference>
<dbReference type="Proteomes" id="UP000320811">
    <property type="component" value="Unassembled WGS sequence"/>
</dbReference>
<dbReference type="InterPro" id="IPR033889">
    <property type="entry name" value="LanC"/>
</dbReference>
<feature type="binding site" evidence="1">
    <location>
        <position position="314"/>
    </location>
    <ligand>
        <name>Zn(2+)</name>
        <dbReference type="ChEBI" id="CHEBI:29105"/>
    </ligand>
</feature>
<feature type="binding site" evidence="1">
    <location>
        <position position="264"/>
    </location>
    <ligand>
        <name>Zn(2+)</name>
        <dbReference type="ChEBI" id="CHEBI:29105"/>
    </ligand>
</feature>
<reference evidence="2 3" key="1">
    <citation type="submission" date="2019-06" db="EMBL/GenBank/DDBJ databases">
        <title>Sorghum-associated microbial communities from plants grown in Nebraska, USA.</title>
        <authorList>
            <person name="Schachtman D."/>
        </authorList>
    </citation>
    <scope>NUCLEOTIDE SEQUENCE [LARGE SCALE GENOMIC DNA]</scope>
    <source>
        <strain evidence="2 3">1209</strain>
    </source>
</reference>
<dbReference type="Gene3D" id="1.50.10.20">
    <property type="match status" value="1"/>
</dbReference>
<keyword evidence="1" id="KW-0862">Zinc</keyword>
<protein>
    <submittedName>
        <fullName evidence="2">Lanthionine synthetase-like protein</fullName>
    </submittedName>
</protein>
<dbReference type="GO" id="GO:0031179">
    <property type="term" value="P:peptide modification"/>
    <property type="evidence" value="ECO:0007669"/>
    <property type="project" value="InterPro"/>
</dbReference>
<dbReference type="RefSeq" id="WP_186452475.1">
    <property type="nucleotide sequence ID" value="NZ_VIWO01000004.1"/>
</dbReference>
<dbReference type="CDD" id="cd04793">
    <property type="entry name" value="LanC"/>
    <property type="match status" value="1"/>
</dbReference>
<feature type="binding site" evidence="1">
    <location>
        <position position="315"/>
    </location>
    <ligand>
        <name>Zn(2+)</name>
        <dbReference type="ChEBI" id="CHEBI:29105"/>
    </ligand>
</feature>
<dbReference type="EMBL" id="VIWO01000004">
    <property type="protein sequence ID" value="TWF40521.1"/>
    <property type="molecule type" value="Genomic_DNA"/>
</dbReference>
<evidence type="ECO:0000313" key="2">
    <source>
        <dbReference type="EMBL" id="TWF40521.1"/>
    </source>
</evidence>
<gene>
    <name evidence="2" type="ORF">FHW36_104203</name>
</gene>
<keyword evidence="1" id="KW-0479">Metal-binding</keyword>
<evidence type="ECO:0000313" key="3">
    <source>
        <dbReference type="Proteomes" id="UP000320811"/>
    </source>
</evidence>
<evidence type="ECO:0000256" key="1">
    <source>
        <dbReference type="PIRSR" id="PIRSR607822-1"/>
    </source>
</evidence>
<name>A0A561PR14_9BACT</name>
<keyword evidence="3" id="KW-1185">Reference proteome</keyword>
<sequence length="404" mass="43670">MDQREAAVLLLRRICGELDQFIATDTHAGLLGGYTGAALFYAYYFQLTGEEQHLDKAAAVVEKCLLALSDTPMDGSHCSGMAGIAWCLQHLGTLGLLDTADAADAFTEIDAGVADFMAAELAAGRNDFLHQGLGGALYFLERWPATEAAAPLEELIRHLEDTALTLTGGIAWKDNFSSTSEANKGQDLFNLGLAHGVPAIISVLARCYEKNIARHRVLPLLNGSISWLLQTRNLASPVGQSQFPTLINAAGDVVGAAHSRLGWCYGDLGIAATLLGAGHRLQRGDYQHEALLVFRQVARERNVKNGAVHDACMCHGSAGIAHILQQAGLYYGDEQLLSASQYWWKTTLEMNTWADGPAGFKFYHHPDFISSHNMLEGIAGIGLSLISFADTTIKPAWQESLLIF</sequence>
<dbReference type="AlphaFoldDB" id="A0A561PR14"/>
<dbReference type="PRINTS" id="PR01950">
    <property type="entry name" value="LANCSUPER"/>
</dbReference>
<accession>A0A561PR14</accession>
<dbReference type="PRINTS" id="PR01955">
    <property type="entry name" value="LANCFRANKIA"/>
</dbReference>
<organism evidence="2 3">
    <name type="scientific">Chitinophaga polysaccharea</name>
    <dbReference type="NCBI Taxonomy" id="1293035"/>
    <lineage>
        <taxon>Bacteria</taxon>
        <taxon>Pseudomonadati</taxon>
        <taxon>Bacteroidota</taxon>
        <taxon>Chitinophagia</taxon>
        <taxon>Chitinophagales</taxon>
        <taxon>Chitinophagaceae</taxon>
        <taxon>Chitinophaga</taxon>
    </lineage>
</organism>
<dbReference type="SMART" id="SM01260">
    <property type="entry name" value="LANC_like"/>
    <property type="match status" value="1"/>
</dbReference>
<proteinExistence type="predicted"/>